<dbReference type="Gene3D" id="4.10.320.10">
    <property type="entry name" value="E3-binding domain"/>
    <property type="match status" value="1"/>
</dbReference>
<feature type="domain" description="Lipoyl-binding" evidence="12">
    <location>
        <begin position="82"/>
        <end position="157"/>
    </location>
</feature>
<dbReference type="InterPro" id="IPR011053">
    <property type="entry name" value="Single_hybrid_motif"/>
</dbReference>
<dbReference type="GO" id="GO:0009646">
    <property type="term" value="P:response to absence of light"/>
    <property type="evidence" value="ECO:0007669"/>
    <property type="project" value="EnsemblPlants"/>
</dbReference>
<evidence type="ECO:0000256" key="3">
    <source>
        <dbReference type="ARBA" id="ARBA00007317"/>
    </source>
</evidence>
<dbReference type="PROSITE" id="PS50968">
    <property type="entry name" value="BIOTINYL_LIPOYL"/>
    <property type="match status" value="1"/>
</dbReference>
<dbReference type="FunFam" id="2.40.50.100:FF:000013">
    <property type="entry name" value="Dihydrolipoamide acetyltransferase component of pyruvate dehydrogenase complex"/>
    <property type="match status" value="1"/>
</dbReference>
<comment type="caution">
    <text evidence="14">The sequence shown here is derived from an EMBL/GenBank/DDBJ whole genome shotgun (WGS) entry which is preliminary data.</text>
</comment>
<dbReference type="FunFam" id="4.10.320.10:FF:000002">
    <property type="entry name" value="Dihydrolipoamide acetyltransferase component of pyruvate dehydrogenase complex"/>
    <property type="match status" value="1"/>
</dbReference>
<gene>
    <name evidence="14" type="ORF">Ccrd_002852</name>
</gene>
<dbReference type="FunFam" id="3.30.559.10:FF:000007">
    <property type="entry name" value="Dihydrolipoamide acetyltransferase component of pyruvate dehydrogenase complex"/>
    <property type="match status" value="1"/>
</dbReference>
<keyword evidence="4 10" id="KW-0808">Transferase</keyword>
<dbReference type="PANTHER" id="PTHR43178">
    <property type="entry name" value="DIHYDROLIPOAMIDE ACETYLTRANSFERASE COMPONENT OF PYRUVATE DEHYDROGENASE COMPLEX"/>
    <property type="match status" value="1"/>
</dbReference>
<dbReference type="InterPro" id="IPR036625">
    <property type="entry name" value="E3-bd_dom_sf"/>
</dbReference>
<dbReference type="GO" id="GO:0016407">
    <property type="term" value="F:acetyltransferase activity"/>
    <property type="evidence" value="ECO:0007669"/>
    <property type="project" value="TreeGrafter"/>
</dbReference>
<dbReference type="SUPFAM" id="SSF52777">
    <property type="entry name" value="CoA-dependent acyltransferases"/>
    <property type="match status" value="1"/>
</dbReference>
<dbReference type="SUPFAM" id="SSF47005">
    <property type="entry name" value="Peripheral subunit-binding domain of 2-oxo acid dehydrogenase complex"/>
    <property type="match status" value="1"/>
</dbReference>
<evidence type="ECO:0000256" key="9">
    <source>
        <dbReference type="ARBA" id="ARBA00051775"/>
    </source>
</evidence>
<dbReference type="GO" id="GO:0043617">
    <property type="term" value="P:cellular response to sucrose starvation"/>
    <property type="evidence" value="ECO:0007669"/>
    <property type="project" value="EnsemblPlants"/>
</dbReference>
<evidence type="ECO:0000259" key="12">
    <source>
        <dbReference type="PROSITE" id="PS50968"/>
    </source>
</evidence>
<evidence type="ECO:0000313" key="14">
    <source>
        <dbReference type="EMBL" id="KVH95067.1"/>
    </source>
</evidence>
<dbReference type="AlphaFoldDB" id="A0A124SCW2"/>
<dbReference type="OrthoDB" id="15567at2759"/>
<dbReference type="PANTHER" id="PTHR43178:SF14">
    <property type="entry name" value="LIPOAMIDE ACYLTRANSFERASE COMPONENT OF BRANCHED-CHAIN ALPHA-KETO ACID DEHYDROGENASE COMPLEX, MITOCHONDRIAL"/>
    <property type="match status" value="1"/>
</dbReference>
<dbReference type="PROSITE" id="PS00189">
    <property type="entry name" value="LIPOYL"/>
    <property type="match status" value="1"/>
</dbReference>
<evidence type="ECO:0000256" key="7">
    <source>
        <dbReference type="ARBA" id="ARBA00023128"/>
    </source>
</evidence>
<dbReference type="InterPro" id="IPR000089">
    <property type="entry name" value="Biotin_lipoyl"/>
</dbReference>
<comment type="subcellular location">
    <subcellularLocation>
        <location evidence="2">Mitochondrion matrix</location>
    </subcellularLocation>
</comment>
<keyword evidence="6" id="KW-0809">Transit peptide</keyword>
<feature type="compositionally biased region" description="Low complexity" evidence="11">
    <location>
        <begin position="174"/>
        <end position="184"/>
    </location>
</feature>
<dbReference type="Pfam" id="PF00198">
    <property type="entry name" value="2-oxoacid_dh"/>
    <property type="match status" value="1"/>
</dbReference>
<dbReference type="GO" id="GO:0005829">
    <property type="term" value="C:cytosol"/>
    <property type="evidence" value="ECO:0007669"/>
    <property type="project" value="UniProtKB-ARBA"/>
</dbReference>
<sequence length="505" mass="55315">MLLSRRILSGRSWNSGRRCLCYLTSIPPTTVVKPPTIAQFSSAALPFSKAKFDCSYKLNNCYNVMGHYFSTNALDSQAVDGVVDVPLAQTGEGIAECELLKWFVHEGDQVEEYQPLCEVQSDKATIEITSRYKGRVFKVLHIPGDIVKVGETLLKLTVDDSPVAFAVSETLLSSDTSNSDTSNSDDLKPELRKTQQGGALSTPAVRVLAKQHGIDIDDVLGTGKDGRVLKEDILKYSVEKGIITDKPVFNPSSIEPMSGPEEKLHEIAESLYQDKILSLRGYQRAMVKSMTAAASIPHFHYVEEINFDGLVELKAAFQKENSDPDVKFTFLPVMIKSLSMALTTHPIVNSTFNLEKYEVTLKGSHNIGIAMATPAGLVVPNIKNVQSLSILEITKELSRLQKLAMANKLPPSDISGGTITLSNIGSIGGKFGSPLINVPEVAIIALGRVQKVAHFRDDGTVYPVSLMTVDVAADHRILDGANVALFCKEWKLFLEKPELLLLHMR</sequence>
<protein>
    <recommendedName>
        <fullName evidence="10">Dihydrolipoamide acetyltransferase component of pyruvate dehydrogenase complex</fullName>
        <ecNumber evidence="10">2.3.1.-</ecNumber>
    </recommendedName>
</protein>
<comment type="catalytic activity">
    <reaction evidence="9">
        <text>N(6)-[(R)-dihydrolipoyl]-L-lysyl-[protein] + 2-methylpropanoyl-CoA = N(6)-[(R)-S(8)-2-methylpropanoyldihydrolipoyl]-L-lysyl-[protein] + CoA</text>
        <dbReference type="Rhea" id="RHEA:18865"/>
        <dbReference type="Rhea" id="RHEA-COMP:10475"/>
        <dbReference type="Rhea" id="RHEA-COMP:10497"/>
        <dbReference type="ChEBI" id="CHEBI:57287"/>
        <dbReference type="ChEBI" id="CHEBI:57338"/>
        <dbReference type="ChEBI" id="CHEBI:83100"/>
        <dbReference type="ChEBI" id="CHEBI:83142"/>
        <dbReference type="EC" id="2.3.1.168"/>
    </reaction>
    <physiologicalReaction direction="left-to-right" evidence="9">
        <dbReference type="Rhea" id="RHEA:18866"/>
    </physiologicalReaction>
</comment>
<evidence type="ECO:0000256" key="5">
    <source>
        <dbReference type="ARBA" id="ARBA00022823"/>
    </source>
</evidence>
<evidence type="ECO:0000256" key="1">
    <source>
        <dbReference type="ARBA" id="ARBA00001938"/>
    </source>
</evidence>
<dbReference type="Proteomes" id="UP000243975">
    <property type="component" value="Unassembled WGS sequence"/>
</dbReference>
<dbReference type="GO" id="GO:0031405">
    <property type="term" value="F:lipoic acid binding"/>
    <property type="evidence" value="ECO:0007669"/>
    <property type="project" value="TreeGrafter"/>
</dbReference>
<dbReference type="Gramene" id="KVH95067">
    <property type="protein sequence ID" value="KVH95067"/>
    <property type="gene ID" value="Ccrd_002852"/>
</dbReference>
<dbReference type="InterPro" id="IPR003016">
    <property type="entry name" value="2-oxoA_DH_lipoyl-BS"/>
</dbReference>
<dbReference type="InterPro" id="IPR023213">
    <property type="entry name" value="CAT-like_dom_sf"/>
</dbReference>
<dbReference type="GO" id="GO:0043754">
    <property type="term" value="F:dihydrolipoamide branched chain acyltransferase activity"/>
    <property type="evidence" value="ECO:0007669"/>
    <property type="project" value="UniProtKB-EC"/>
</dbReference>
<evidence type="ECO:0000313" key="15">
    <source>
        <dbReference type="Proteomes" id="UP000243975"/>
    </source>
</evidence>
<evidence type="ECO:0000259" key="13">
    <source>
        <dbReference type="PROSITE" id="PS51826"/>
    </source>
</evidence>
<proteinExistence type="inferred from homology"/>
<keyword evidence="7" id="KW-0496">Mitochondrion</keyword>
<keyword evidence="15" id="KW-1185">Reference proteome</keyword>
<dbReference type="Pfam" id="PF02817">
    <property type="entry name" value="E3_binding"/>
    <property type="match status" value="1"/>
</dbReference>
<dbReference type="CDD" id="cd06849">
    <property type="entry name" value="lipoyl_domain"/>
    <property type="match status" value="1"/>
</dbReference>
<evidence type="ECO:0000256" key="2">
    <source>
        <dbReference type="ARBA" id="ARBA00004305"/>
    </source>
</evidence>
<dbReference type="STRING" id="59895.A0A124SCW2"/>
<dbReference type="InterPro" id="IPR004167">
    <property type="entry name" value="PSBD"/>
</dbReference>
<dbReference type="OMA" id="MPFCIKA"/>
<dbReference type="InterPro" id="IPR050743">
    <property type="entry name" value="2-oxoacid_DH_E2_comp"/>
</dbReference>
<feature type="domain" description="Peripheral subunit-binding (PSBD)" evidence="13">
    <location>
        <begin position="200"/>
        <end position="237"/>
    </location>
</feature>
<evidence type="ECO:0000256" key="6">
    <source>
        <dbReference type="ARBA" id="ARBA00022946"/>
    </source>
</evidence>
<comment type="similarity">
    <text evidence="3 10">Belongs to the 2-oxoacid dehydrogenase family.</text>
</comment>
<dbReference type="SUPFAM" id="SSF51230">
    <property type="entry name" value="Single hybrid motif"/>
    <property type="match status" value="1"/>
</dbReference>
<keyword evidence="8 10" id="KW-0012">Acyltransferase</keyword>
<evidence type="ECO:0000256" key="10">
    <source>
        <dbReference type="RuleBase" id="RU003423"/>
    </source>
</evidence>
<keyword evidence="5 10" id="KW-0450">Lipoyl</keyword>
<organism evidence="14 15">
    <name type="scientific">Cynara cardunculus var. scolymus</name>
    <name type="common">Globe artichoke</name>
    <name type="synonym">Cynara scolymus</name>
    <dbReference type="NCBI Taxonomy" id="59895"/>
    <lineage>
        <taxon>Eukaryota</taxon>
        <taxon>Viridiplantae</taxon>
        <taxon>Streptophyta</taxon>
        <taxon>Embryophyta</taxon>
        <taxon>Tracheophyta</taxon>
        <taxon>Spermatophyta</taxon>
        <taxon>Magnoliopsida</taxon>
        <taxon>eudicotyledons</taxon>
        <taxon>Gunneridae</taxon>
        <taxon>Pentapetalae</taxon>
        <taxon>asterids</taxon>
        <taxon>campanulids</taxon>
        <taxon>Asterales</taxon>
        <taxon>Asteraceae</taxon>
        <taxon>Carduoideae</taxon>
        <taxon>Cardueae</taxon>
        <taxon>Carduinae</taxon>
        <taxon>Cynara</taxon>
    </lineage>
</organism>
<dbReference type="Pfam" id="PF00364">
    <property type="entry name" value="Biotin_lipoyl"/>
    <property type="match status" value="1"/>
</dbReference>
<reference evidence="14 15" key="1">
    <citation type="journal article" date="2016" name="Sci. Rep.">
        <title>The genome sequence of the outbreeding globe artichoke constructed de novo incorporating a phase-aware low-pass sequencing strategy of F1 progeny.</title>
        <authorList>
            <person name="Scaglione D."/>
            <person name="Reyes-Chin-Wo S."/>
            <person name="Acquadro A."/>
            <person name="Froenicke L."/>
            <person name="Portis E."/>
            <person name="Beitel C."/>
            <person name="Tirone M."/>
            <person name="Mauro R."/>
            <person name="Lo Monaco A."/>
            <person name="Mauromicale G."/>
            <person name="Faccioli P."/>
            <person name="Cattivelli L."/>
            <person name="Rieseberg L."/>
            <person name="Michelmore R."/>
            <person name="Lanteri S."/>
        </authorList>
    </citation>
    <scope>NUCLEOTIDE SEQUENCE [LARGE SCALE GENOMIC DNA]</scope>
    <source>
        <strain evidence="14">2C</strain>
    </source>
</reference>
<dbReference type="EMBL" id="LEKV01004400">
    <property type="protein sequence ID" value="KVH95067.1"/>
    <property type="molecule type" value="Genomic_DNA"/>
</dbReference>
<dbReference type="Gene3D" id="2.40.50.100">
    <property type="match status" value="1"/>
</dbReference>
<evidence type="ECO:0000256" key="4">
    <source>
        <dbReference type="ARBA" id="ARBA00022679"/>
    </source>
</evidence>
<accession>A0A124SCW2</accession>
<dbReference type="EC" id="2.3.1.-" evidence="10"/>
<comment type="cofactor">
    <cofactor evidence="1 10">
        <name>(R)-lipoate</name>
        <dbReference type="ChEBI" id="CHEBI:83088"/>
    </cofactor>
</comment>
<evidence type="ECO:0000256" key="8">
    <source>
        <dbReference type="ARBA" id="ARBA00023315"/>
    </source>
</evidence>
<dbReference type="PROSITE" id="PS51826">
    <property type="entry name" value="PSBD"/>
    <property type="match status" value="1"/>
</dbReference>
<evidence type="ECO:0000256" key="11">
    <source>
        <dbReference type="SAM" id="MobiDB-lite"/>
    </source>
</evidence>
<dbReference type="GO" id="GO:0009744">
    <property type="term" value="P:response to sucrose"/>
    <property type="evidence" value="ECO:0007669"/>
    <property type="project" value="EnsemblPlants"/>
</dbReference>
<dbReference type="Gene3D" id="3.30.559.10">
    <property type="entry name" value="Chloramphenicol acetyltransferase-like domain"/>
    <property type="match status" value="1"/>
</dbReference>
<dbReference type="InterPro" id="IPR001078">
    <property type="entry name" value="2-oxoacid_DH_actylTfrase"/>
</dbReference>
<name>A0A124SCW2_CYNCS</name>
<feature type="region of interest" description="Disordered" evidence="11">
    <location>
        <begin position="174"/>
        <end position="199"/>
    </location>
</feature>
<dbReference type="GO" id="GO:0005759">
    <property type="term" value="C:mitochondrial matrix"/>
    <property type="evidence" value="ECO:0007669"/>
    <property type="project" value="UniProtKB-SubCell"/>
</dbReference>